<evidence type="ECO:0000313" key="3">
    <source>
        <dbReference type="EMBL" id="MDB7983423.1"/>
    </source>
</evidence>
<feature type="domain" description="PTS EIIB type-2" evidence="2">
    <location>
        <begin position="3"/>
        <end position="93"/>
    </location>
</feature>
<dbReference type="RefSeq" id="WP_117445696.1">
    <property type="nucleotide sequence ID" value="NZ_CALCIP010000008.1"/>
</dbReference>
<dbReference type="Proteomes" id="UP001212981">
    <property type="component" value="Unassembled WGS sequence"/>
</dbReference>
<dbReference type="Pfam" id="PF02302">
    <property type="entry name" value="PTS_IIB"/>
    <property type="match status" value="1"/>
</dbReference>
<dbReference type="InterPro" id="IPR003501">
    <property type="entry name" value="PTS_EIIB_2/3"/>
</dbReference>
<evidence type="ECO:0000313" key="5">
    <source>
        <dbReference type="Proteomes" id="UP000260721"/>
    </source>
</evidence>
<dbReference type="AlphaFoldDB" id="A0A3E3E6J9"/>
<name>A0A3E3E6J9_9FIRM</name>
<reference evidence="4 5" key="1">
    <citation type="submission" date="2018-08" db="EMBL/GenBank/DDBJ databases">
        <title>A genome reference for cultivated species of the human gut microbiota.</title>
        <authorList>
            <person name="Zou Y."/>
            <person name="Xue W."/>
            <person name="Luo G."/>
        </authorList>
    </citation>
    <scope>NUCLEOTIDE SEQUENCE [LARGE SCALE GENOMIC DNA]</scope>
    <source>
        <strain evidence="4 5">TF08-11</strain>
    </source>
</reference>
<evidence type="ECO:0000259" key="2">
    <source>
        <dbReference type="PROSITE" id="PS51099"/>
    </source>
</evidence>
<gene>
    <name evidence="4" type="ORF">DXC78_03195</name>
    <name evidence="3" type="ORF">PND82_11430</name>
</gene>
<dbReference type="SUPFAM" id="SSF52794">
    <property type="entry name" value="PTS system IIB component-like"/>
    <property type="match status" value="1"/>
</dbReference>
<dbReference type="InterPro" id="IPR013011">
    <property type="entry name" value="PTS_EIIB_2"/>
</dbReference>
<dbReference type="InterPro" id="IPR036095">
    <property type="entry name" value="PTS_EIIB-like_sf"/>
</dbReference>
<keyword evidence="3" id="KW-0813">Transport</keyword>
<evidence type="ECO:0000256" key="1">
    <source>
        <dbReference type="ARBA" id="ARBA00022679"/>
    </source>
</evidence>
<dbReference type="EMBL" id="JAQLXO010000037">
    <property type="protein sequence ID" value="MDB7983423.1"/>
    <property type="molecule type" value="Genomic_DNA"/>
</dbReference>
<sequence length="93" mass="10129">MSKRVVVACGTGMATSTMMAEKVRNLLEENHIDYILSQCQLSELDSYKDNADLFVTAMKISTDYGVPVVVGTPFLAGIGEKAAEEKILSILKE</sequence>
<protein>
    <submittedName>
        <fullName evidence="4">PTS galactitol transporter subunit IIB</fullName>
    </submittedName>
    <submittedName>
        <fullName evidence="3">PTS sugar transporter subunit IIB</fullName>
    </submittedName>
</protein>
<dbReference type="GO" id="GO:0008982">
    <property type="term" value="F:protein-N(PI)-phosphohistidine-sugar phosphotransferase activity"/>
    <property type="evidence" value="ECO:0007669"/>
    <property type="project" value="InterPro"/>
</dbReference>
<dbReference type="EMBL" id="QUSK01000005">
    <property type="protein sequence ID" value="RGD77522.1"/>
    <property type="molecule type" value="Genomic_DNA"/>
</dbReference>
<dbReference type="CDD" id="cd05566">
    <property type="entry name" value="PTS_IIB_galactitol"/>
    <property type="match status" value="1"/>
</dbReference>
<dbReference type="GO" id="GO:0009401">
    <property type="term" value="P:phosphoenolpyruvate-dependent sugar phosphotransferase system"/>
    <property type="evidence" value="ECO:0007669"/>
    <property type="project" value="InterPro"/>
</dbReference>
<organism evidence="4 5">
    <name type="scientific">Faecalicoccus pleomorphus</name>
    <dbReference type="NCBI Taxonomy" id="1323"/>
    <lineage>
        <taxon>Bacteria</taxon>
        <taxon>Bacillati</taxon>
        <taxon>Bacillota</taxon>
        <taxon>Erysipelotrichia</taxon>
        <taxon>Erysipelotrichales</taxon>
        <taxon>Erysipelotrichaceae</taxon>
        <taxon>Faecalicoccus</taxon>
    </lineage>
</organism>
<dbReference type="Proteomes" id="UP000260721">
    <property type="component" value="Unassembled WGS sequence"/>
</dbReference>
<dbReference type="Gene3D" id="3.40.50.2300">
    <property type="match status" value="1"/>
</dbReference>
<reference evidence="3" key="2">
    <citation type="submission" date="2023-01" db="EMBL/GenBank/DDBJ databases">
        <title>Human gut microbiome strain richness.</title>
        <authorList>
            <person name="Chen-Liaw A."/>
        </authorList>
    </citation>
    <scope>NUCLEOTIDE SEQUENCE</scope>
    <source>
        <strain evidence="3">D8_m1001271B151109d0_201107</strain>
    </source>
</reference>
<comment type="caution">
    <text evidence="4">The sequence shown here is derived from an EMBL/GenBank/DDBJ whole genome shotgun (WGS) entry which is preliminary data.</text>
</comment>
<proteinExistence type="predicted"/>
<accession>A0A3E3E6J9</accession>
<keyword evidence="1" id="KW-0808">Transferase</keyword>
<keyword evidence="3" id="KW-0762">Sugar transport</keyword>
<evidence type="ECO:0000313" key="4">
    <source>
        <dbReference type="EMBL" id="RGD77522.1"/>
    </source>
</evidence>
<dbReference type="PROSITE" id="PS51099">
    <property type="entry name" value="PTS_EIIB_TYPE_2"/>
    <property type="match status" value="1"/>
</dbReference>